<gene>
    <name evidence="7" type="primary">oppB_1</name>
    <name evidence="7" type="ORF">NCTC13635_02675</name>
</gene>
<evidence type="ECO:0000256" key="4">
    <source>
        <dbReference type="ARBA" id="ARBA00023136"/>
    </source>
</evidence>
<keyword evidence="2 5" id="KW-0812">Transmembrane</keyword>
<evidence type="ECO:0000259" key="6">
    <source>
        <dbReference type="Pfam" id="PF00528"/>
    </source>
</evidence>
<dbReference type="GO" id="GO:0055085">
    <property type="term" value="P:transmembrane transport"/>
    <property type="evidence" value="ECO:0007669"/>
    <property type="project" value="InterPro"/>
</dbReference>
<dbReference type="Pfam" id="PF00528">
    <property type="entry name" value="BPD_transp_1"/>
    <property type="match status" value="1"/>
</dbReference>
<keyword evidence="4 5" id="KW-0472">Membrane</keyword>
<comment type="subcellular location">
    <subcellularLocation>
        <location evidence="1">Membrane</location>
        <topology evidence="1">Multi-pass membrane protein</topology>
    </subcellularLocation>
</comment>
<evidence type="ECO:0000256" key="2">
    <source>
        <dbReference type="ARBA" id="ARBA00022692"/>
    </source>
</evidence>
<feature type="domain" description="ABC transmembrane type-1" evidence="6">
    <location>
        <begin position="4"/>
        <end position="61"/>
    </location>
</feature>
<evidence type="ECO:0000313" key="8">
    <source>
        <dbReference type="Proteomes" id="UP000282433"/>
    </source>
</evidence>
<evidence type="ECO:0000256" key="1">
    <source>
        <dbReference type="ARBA" id="ARBA00004141"/>
    </source>
</evidence>
<dbReference type="EMBL" id="LR134162">
    <property type="protein sequence ID" value="VEB02207.1"/>
    <property type="molecule type" value="Genomic_DNA"/>
</dbReference>
<evidence type="ECO:0000256" key="5">
    <source>
        <dbReference type="SAM" id="Phobius"/>
    </source>
</evidence>
<dbReference type="Proteomes" id="UP000282433">
    <property type="component" value="Chromosome"/>
</dbReference>
<proteinExistence type="predicted"/>
<reference evidence="7 8" key="1">
    <citation type="submission" date="2018-12" db="EMBL/GenBank/DDBJ databases">
        <authorList>
            <consortium name="Pathogen Informatics"/>
        </authorList>
    </citation>
    <scope>NUCLEOTIDE SEQUENCE [LARGE SCALE GENOMIC DNA]</scope>
    <source>
        <strain evidence="7 8">NCTC13635</strain>
    </source>
</reference>
<dbReference type="AlphaFoldDB" id="A0A3S4H7K5"/>
<protein>
    <submittedName>
        <fullName evidence="7">Peptide ABC transporter permease</fullName>
    </submittedName>
</protein>
<feature type="transmembrane region" description="Helical" evidence="5">
    <location>
        <begin position="93"/>
        <end position="111"/>
    </location>
</feature>
<evidence type="ECO:0000313" key="7">
    <source>
        <dbReference type="EMBL" id="VEB02207.1"/>
    </source>
</evidence>
<evidence type="ECO:0000256" key="3">
    <source>
        <dbReference type="ARBA" id="ARBA00022989"/>
    </source>
</evidence>
<sequence>MSSLPMVALSLTGIGQIALHTREKVAETMRSDFVHYARAQGEKGWGLLRVQVLRHALNPRALPAVLPQLANSSEARFWQKKCLPTPDWGKPPLMLACAAIFRLLMGIVLFSNRAGILRK</sequence>
<keyword evidence="3 5" id="KW-1133">Transmembrane helix</keyword>
<dbReference type="GO" id="GO:0016020">
    <property type="term" value="C:membrane"/>
    <property type="evidence" value="ECO:0007669"/>
    <property type="project" value="UniProtKB-SubCell"/>
</dbReference>
<name>A0A3S4H7K5_KLEPN</name>
<organism evidence="7 8">
    <name type="scientific">Klebsiella pneumoniae</name>
    <dbReference type="NCBI Taxonomy" id="573"/>
    <lineage>
        <taxon>Bacteria</taxon>
        <taxon>Pseudomonadati</taxon>
        <taxon>Pseudomonadota</taxon>
        <taxon>Gammaproteobacteria</taxon>
        <taxon>Enterobacterales</taxon>
        <taxon>Enterobacteriaceae</taxon>
        <taxon>Klebsiella/Raoultella group</taxon>
        <taxon>Klebsiella</taxon>
        <taxon>Klebsiella pneumoniae complex</taxon>
    </lineage>
</organism>
<accession>A0A3S4H7K5</accession>
<dbReference type="InterPro" id="IPR000515">
    <property type="entry name" value="MetI-like"/>
</dbReference>